<gene>
    <name evidence="3" type="ORF">CHARACLAT_029085</name>
</gene>
<sequence>MQIHTKQRARPLDCGSAQVRLTEELATSTARVSQLQLEASTHQQKAAKLQCELSSALQDSENHCKHVASLEVQLEELKEAAERAQTQYRSEKQRRKEMELRLTAMEEELQDLKSDKENLERSLSERKKKWLAERQHRDEEVEELRKSSLQELDNLRAQLRKARTCNDSAASEQLSQLQADLEEEWRRKTEQILAVAKEQHHRELSEFMENRDTLQDKLTGLQEKYLALEQQGGAVKEKLERRVAELEKEAEVQERAKETAAEVKRVMNGVFHSLRAEFELSESYSGQAVLGVIVTTIKVSLSVSPNWDETDA</sequence>
<feature type="domain" description="FK506-binding protein 15-like" evidence="2">
    <location>
        <begin position="7"/>
        <end position="159"/>
    </location>
</feature>
<feature type="coiled-coil region" evidence="1">
    <location>
        <begin position="32"/>
        <end position="172"/>
    </location>
</feature>
<proteinExistence type="predicted"/>
<dbReference type="Pfam" id="PF23649">
    <property type="entry name" value="FKBP15"/>
    <property type="match status" value="1"/>
</dbReference>
<evidence type="ECO:0000256" key="1">
    <source>
        <dbReference type="SAM" id="Coils"/>
    </source>
</evidence>
<feature type="coiled-coil region" evidence="1">
    <location>
        <begin position="197"/>
        <end position="263"/>
    </location>
</feature>
<keyword evidence="1" id="KW-0175">Coiled coil</keyword>
<organism evidence="3 4">
    <name type="scientific">Characodon lateralis</name>
    <dbReference type="NCBI Taxonomy" id="208331"/>
    <lineage>
        <taxon>Eukaryota</taxon>
        <taxon>Metazoa</taxon>
        <taxon>Chordata</taxon>
        <taxon>Craniata</taxon>
        <taxon>Vertebrata</taxon>
        <taxon>Euteleostomi</taxon>
        <taxon>Actinopterygii</taxon>
        <taxon>Neopterygii</taxon>
        <taxon>Teleostei</taxon>
        <taxon>Neoteleostei</taxon>
        <taxon>Acanthomorphata</taxon>
        <taxon>Ovalentaria</taxon>
        <taxon>Atherinomorphae</taxon>
        <taxon>Cyprinodontiformes</taxon>
        <taxon>Goodeidae</taxon>
        <taxon>Characodon</taxon>
    </lineage>
</organism>
<dbReference type="PANTHER" id="PTHR44927:SF1">
    <property type="entry name" value="FK506-BINDING PROTEIN 15"/>
    <property type="match status" value="1"/>
</dbReference>
<evidence type="ECO:0000313" key="4">
    <source>
        <dbReference type="Proteomes" id="UP001352852"/>
    </source>
</evidence>
<comment type="caution">
    <text evidence="3">The sequence shown here is derived from an EMBL/GenBank/DDBJ whole genome shotgun (WGS) entry which is preliminary data.</text>
</comment>
<protein>
    <recommendedName>
        <fullName evidence="2">FK506-binding protein 15-like domain-containing protein</fullName>
    </recommendedName>
</protein>
<name>A0ABU7EXP1_9TELE</name>
<dbReference type="InterPro" id="IPR056598">
    <property type="entry name" value="FKBP-15_dom"/>
</dbReference>
<dbReference type="Proteomes" id="UP001352852">
    <property type="component" value="Unassembled WGS sequence"/>
</dbReference>
<keyword evidence="4" id="KW-1185">Reference proteome</keyword>
<dbReference type="PANTHER" id="PTHR44927">
    <property type="entry name" value="FK506-BINDING PROTEIN 15"/>
    <property type="match status" value="1"/>
</dbReference>
<accession>A0ABU7EXP1</accession>
<reference evidence="3 4" key="1">
    <citation type="submission" date="2021-06" db="EMBL/GenBank/DDBJ databases">
        <authorList>
            <person name="Palmer J.M."/>
        </authorList>
    </citation>
    <scope>NUCLEOTIDE SEQUENCE [LARGE SCALE GENOMIC DNA]</scope>
    <source>
        <strain evidence="3 4">CL_MEX2019</strain>
        <tissue evidence="3">Muscle</tissue>
    </source>
</reference>
<evidence type="ECO:0000259" key="2">
    <source>
        <dbReference type="Pfam" id="PF23649"/>
    </source>
</evidence>
<dbReference type="EMBL" id="JAHUTJ010069601">
    <property type="protein sequence ID" value="MED6291978.1"/>
    <property type="molecule type" value="Genomic_DNA"/>
</dbReference>
<evidence type="ECO:0000313" key="3">
    <source>
        <dbReference type="EMBL" id="MED6291978.1"/>
    </source>
</evidence>